<evidence type="ECO:0000256" key="5">
    <source>
        <dbReference type="NCBIfam" id="TIGR00112"/>
    </source>
</evidence>
<evidence type="ECO:0000313" key="9">
    <source>
        <dbReference type="Proteomes" id="UP001163882"/>
    </source>
</evidence>
<keyword evidence="4" id="KW-0641">Proline biosynthesis</keyword>
<sequence>MSLSDAGSVVLIGAGKMGMAMASGWVRGGLPGPALTLVDPQPHESVSAFASQHGAVVRTDLPSETPRVVVLAVKPQIMDGVLGMTKQLIGAKTLVVSIAAGISSDKIVAGLGTDRVVRTMPNTPAQIGKGISGAYAGDAVTAEDRELTEALLAAAGGVVWVEKESLIDAVTAVSGSGPAYVFHLVEAMAAAGEAEGLSPEQAMVLARQTVVGAAALMEADDSEAAQLRKNVTSPNGTTQAALDVLMAPDGLGALMKRAISAARKRSEELGQ</sequence>
<dbReference type="NCBIfam" id="TIGR00112">
    <property type="entry name" value="proC"/>
    <property type="match status" value="1"/>
</dbReference>
<comment type="subcellular location">
    <subcellularLocation>
        <location evidence="4">Cytoplasm</location>
    </subcellularLocation>
</comment>
<dbReference type="SUPFAM" id="SSF48179">
    <property type="entry name" value="6-phosphogluconate dehydrogenase C-terminal domain-like"/>
    <property type="match status" value="1"/>
</dbReference>
<dbReference type="RefSeq" id="WP_264226906.1">
    <property type="nucleotide sequence ID" value="NZ_CP107716.1"/>
</dbReference>
<dbReference type="Pfam" id="PF03807">
    <property type="entry name" value="F420_oxidored"/>
    <property type="match status" value="1"/>
</dbReference>
<dbReference type="PANTHER" id="PTHR11645">
    <property type="entry name" value="PYRROLINE-5-CARBOXYLATE REDUCTASE"/>
    <property type="match status" value="1"/>
</dbReference>
<comment type="catalytic activity">
    <reaction evidence="4">
        <text>L-proline + NADP(+) = (S)-1-pyrroline-5-carboxylate + NADPH + 2 H(+)</text>
        <dbReference type="Rhea" id="RHEA:14109"/>
        <dbReference type="ChEBI" id="CHEBI:15378"/>
        <dbReference type="ChEBI" id="CHEBI:17388"/>
        <dbReference type="ChEBI" id="CHEBI:57783"/>
        <dbReference type="ChEBI" id="CHEBI:58349"/>
        <dbReference type="ChEBI" id="CHEBI:60039"/>
        <dbReference type="EC" id="1.5.1.2"/>
    </reaction>
</comment>
<evidence type="ECO:0000259" key="7">
    <source>
        <dbReference type="Pfam" id="PF14748"/>
    </source>
</evidence>
<dbReference type="Pfam" id="PF14748">
    <property type="entry name" value="P5CR_dimer"/>
    <property type="match status" value="1"/>
</dbReference>
<evidence type="ECO:0000256" key="2">
    <source>
        <dbReference type="ARBA" id="ARBA00022857"/>
    </source>
</evidence>
<dbReference type="InterPro" id="IPR036291">
    <property type="entry name" value="NAD(P)-bd_dom_sf"/>
</dbReference>
<dbReference type="InterPro" id="IPR028939">
    <property type="entry name" value="P5C_Rdtase_cat_N"/>
</dbReference>
<reference evidence="8" key="1">
    <citation type="submission" date="2022-10" db="EMBL/GenBank/DDBJ databases">
        <title>YIM 151497 complete genome.</title>
        <authorList>
            <person name="Chen X."/>
        </authorList>
    </citation>
    <scope>NUCLEOTIDE SEQUENCE</scope>
    <source>
        <strain evidence="8">YIM 151497</strain>
    </source>
</reference>
<comment type="function">
    <text evidence="4">Catalyzes the reduction of 1-pyrroline-5-carboxylate (PCA) to L-proline.</text>
</comment>
<feature type="domain" description="Pyrroline-5-carboxylate reductase dimerisation" evidence="7">
    <location>
        <begin position="164"/>
        <end position="269"/>
    </location>
</feature>
<organism evidence="8 9">
    <name type="scientific">Pelagibacterium flavum</name>
    <dbReference type="NCBI Taxonomy" id="2984530"/>
    <lineage>
        <taxon>Bacteria</taxon>
        <taxon>Pseudomonadati</taxon>
        <taxon>Pseudomonadota</taxon>
        <taxon>Alphaproteobacteria</taxon>
        <taxon>Hyphomicrobiales</taxon>
        <taxon>Devosiaceae</taxon>
        <taxon>Pelagibacterium</taxon>
    </lineage>
</organism>
<dbReference type="SUPFAM" id="SSF51735">
    <property type="entry name" value="NAD(P)-binding Rossmann-fold domains"/>
    <property type="match status" value="1"/>
</dbReference>
<comment type="pathway">
    <text evidence="4">Amino-acid biosynthesis; L-proline biosynthesis; L-proline from L-glutamate 5-semialdehyde: step 1/1.</text>
</comment>
<dbReference type="InterPro" id="IPR029036">
    <property type="entry name" value="P5CR_dimer"/>
</dbReference>
<dbReference type="PIRSF" id="PIRSF000193">
    <property type="entry name" value="Pyrrol-5-carb_rd"/>
    <property type="match status" value="1"/>
</dbReference>
<keyword evidence="2 4" id="KW-0521">NADP</keyword>
<dbReference type="InterPro" id="IPR000304">
    <property type="entry name" value="Pyrroline-COOH_reductase"/>
</dbReference>
<keyword evidence="4" id="KW-0963">Cytoplasm</keyword>
<evidence type="ECO:0000256" key="1">
    <source>
        <dbReference type="ARBA" id="ARBA00005525"/>
    </source>
</evidence>
<dbReference type="InterPro" id="IPR008927">
    <property type="entry name" value="6-PGluconate_DH-like_C_sf"/>
</dbReference>
<comment type="catalytic activity">
    <reaction evidence="4">
        <text>L-proline + NAD(+) = (S)-1-pyrroline-5-carboxylate + NADH + 2 H(+)</text>
        <dbReference type="Rhea" id="RHEA:14105"/>
        <dbReference type="ChEBI" id="CHEBI:15378"/>
        <dbReference type="ChEBI" id="CHEBI:17388"/>
        <dbReference type="ChEBI" id="CHEBI:57540"/>
        <dbReference type="ChEBI" id="CHEBI:57945"/>
        <dbReference type="ChEBI" id="CHEBI:60039"/>
        <dbReference type="EC" id="1.5.1.2"/>
    </reaction>
</comment>
<keyword evidence="9" id="KW-1185">Reference proteome</keyword>
<dbReference type="HAMAP" id="MF_01925">
    <property type="entry name" value="P5C_reductase"/>
    <property type="match status" value="1"/>
</dbReference>
<keyword evidence="3 4" id="KW-0560">Oxidoreductase</keyword>
<dbReference type="Gene3D" id="1.10.3730.10">
    <property type="entry name" value="ProC C-terminal domain-like"/>
    <property type="match status" value="1"/>
</dbReference>
<evidence type="ECO:0000259" key="6">
    <source>
        <dbReference type="Pfam" id="PF03807"/>
    </source>
</evidence>
<feature type="domain" description="Pyrroline-5-carboxylate reductase catalytic N-terminal" evidence="6">
    <location>
        <begin position="9"/>
        <end position="101"/>
    </location>
</feature>
<dbReference type="Gene3D" id="3.40.50.720">
    <property type="entry name" value="NAD(P)-binding Rossmann-like Domain"/>
    <property type="match status" value="1"/>
</dbReference>
<keyword evidence="4" id="KW-0028">Amino-acid biosynthesis</keyword>
<dbReference type="EC" id="1.5.1.2" evidence="4 5"/>
<comment type="similarity">
    <text evidence="1 4">Belongs to the pyrroline-5-carboxylate reductase family.</text>
</comment>
<dbReference type="EMBL" id="CP107716">
    <property type="protein sequence ID" value="UYQ73319.1"/>
    <property type="molecule type" value="Genomic_DNA"/>
</dbReference>
<accession>A0ABY6ISD9</accession>
<protein>
    <recommendedName>
        <fullName evidence="4 5">Pyrroline-5-carboxylate reductase</fullName>
        <shortName evidence="4">P5C reductase</shortName>
        <shortName evidence="4">P5CR</shortName>
        <ecNumber evidence="4 5">1.5.1.2</ecNumber>
    </recommendedName>
    <alternativeName>
        <fullName evidence="4">PCA reductase</fullName>
    </alternativeName>
</protein>
<proteinExistence type="inferred from homology"/>
<evidence type="ECO:0000313" key="8">
    <source>
        <dbReference type="EMBL" id="UYQ73319.1"/>
    </source>
</evidence>
<dbReference type="PANTHER" id="PTHR11645:SF0">
    <property type="entry name" value="PYRROLINE-5-CARBOXYLATE REDUCTASE 3"/>
    <property type="match status" value="1"/>
</dbReference>
<dbReference type="GO" id="GO:0004735">
    <property type="term" value="F:pyrroline-5-carboxylate reductase activity"/>
    <property type="evidence" value="ECO:0007669"/>
    <property type="project" value="UniProtKB-EC"/>
</dbReference>
<name>A0ABY6ISD9_9HYPH</name>
<dbReference type="Proteomes" id="UP001163882">
    <property type="component" value="Chromosome"/>
</dbReference>
<gene>
    <name evidence="4 8" type="primary">proC</name>
    <name evidence="8" type="ORF">OF122_06035</name>
</gene>
<evidence type="ECO:0000256" key="3">
    <source>
        <dbReference type="ARBA" id="ARBA00023002"/>
    </source>
</evidence>
<evidence type="ECO:0000256" key="4">
    <source>
        <dbReference type="HAMAP-Rule" id="MF_01925"/>
    </source>
</evidence>